<evidence type="ECO:0000313" key="1">
    <source>
        <dbReference type="EMBL" id="CAA9538287.1"/>
    </source>
</evidence>
<dbReference type="EMBL" id="CADCVN010001600">
    <property type="protein sequence ID" value="CAA9538287.1"/>
    <property type="molecule type" value="Genomic_DNA"/>
</dbReference>
<proteinExistence type="predicted"/>
<protein>
    <submittedName>
        <fullName evidence="1">Uncharacterized protein</fullName>
    </submittedName>
</protein>
<name>A0A6J4U3D0_9BACT</name>
<organism evidence="1">
    <name type="scientific">uncultured Segetibacter sp</name>
    <dbReference type="NCBI Taxonomy" id="481133"/>
    <lineage>
        <taxon>Bacteria</taxon>
        <taxon>Pseudomonadati</taxon>
        <taxon>Bacteroidota</taxon>
        <taxon>Chitinophagia</taxon>
        <taxon>Chitinophagales</taxon>
        <taxon>Chitinophagaceae</taxon>
        <taxon>Segetibacter</taxon>
        <taxon>environmental samples</taxon>
    </lineage>
</organism>
<gene>
    <name evidence="1" type="ORF">AVDCRST_MAG96-4088</name>
</gene>
<dbReference type="AlphaFoldDB" id="A0A6J4U3D0"/>
<reference evidence="1" key="1">
    <citation type="submission" date="2020-02" db="EMBL/GenBank/DDBJ databases">
        <authorList>
            <person name="Meier V. D."/>
        </authorList>
    </citation>
    <scope>NUCLEOTIDE SEQUENCE</scope>
    <source>
        <strain evidence="1">AVDCRST_MAG96</strain>
    </source>
</reference>
<sequence length="52" mass="5954">MPFRVKASEEREVGDNTLYFPDAARAASGKYSKLGEAIEDNVIKEKKKDFFR</sequence>
<accession>A0A6J4U3D0</accession>